<gene>
    <name evidence="5" type="primary">rpsI</name>
    <name evidence="7" type="ORF">CGL56_06365</name>
</gene>
<evidence type="ECO:0000256" key="3">
    <source>
        <dbReference type="ARBA" id="ARBA00023274"/>
    </source>
</evidence>
<organism evidence="7 8">
    <name type="scientific">Neolewinella marina</name>
    <dbReference type="NCBI Taxonomy" id="438751"/>
    <lineage>
        <taxon>Bacteria</taxon>
        <taxon>Pseudomonadati</taxon>
        <taxon>Bacteroidota</taxon>
        <taxon>Saprospiria</taxon>
        <taxon>Saprospirales</taxon>
        <taxon>Lewinellaceae</taxon>
        <taxon>Neolewinella</taxon>
    </lineage>
</organism>
<dbReference type="SUPFAM" id="SSF54211">
    <property type="entry name" value="Ribosomal protein S5 domain 2-like"/>
    <property type="match status" value="1"/>
</dbReference>
<protein>
    <recommendedName>
        <fullName evidence="4 5">Small ribosomal subunit protein uS9</fullName>
    </recommendedName>
</protein>
<dbReference type="NCBIfam" id="NF001099">
    <property type="entry name" value="PRK00132.1"/>
    <property type="match status" value="1"/>
</dbReference>
<accession>A0A2G0CGI6</accession>
<evidence type="ECO:0000313" key="8">
    <source>
        <dbReference type="Proteomes" id="UP000226437"/>
    </source>
</evidence>
<dbReference type="InterPro" id="IPR020568">
    <property type="entry name" value="Ribosomal_Su5_D2-typ_SF"/>
</dbReference>
<dbReference type="RefSeq" id="WP_099105698.1">
    <property type="nucleotide sequence ID" value="NZ_JAATJF010000002.1"/>
</dbReference>
<dbReference type="PROSITE" id="PS00360">
    <property type="entry name" value="RIBOSOMAL_S9"/>
    <property type="match status" value="1"/>
</dbReference>
<evidence type="ECO:0000256" key="1">
    <source>
        <dbReference type="ARBA" id="ARBA00005251"/>
    </source>
</evidence>
<dbReference type="Gene3D" id="3.30.230.10">
    <property type="match status" value="1"/>
</dbReference>
<dbReference type="Proteomes" id="UP000226437">
    <property type="component" value="Unassembled WGS sequence"/>
</dbReference>
<proteinExistence type="inferred from homology"/>
<dbReference type="HAMAP" id="MF_00532_B">
    <property type="entry name" value="Ribosomal_uS9_B"/>
    <property type="match status" value="1"/>
</dbReference>
<dbReference type="Pfam" id="PF00380">
    <property type="entry name" value="Ribosomal_S9"/>
    <property type="match status" value="1"/>
</dbReference>
<dbReference type="GO" id="GO:0003723">
    <property type="term" value="F:RNA binding"/>
    <property type="evidence" value="ECO:0007669"/>
    <property type="project" value="TreeGrafter"/>
</dbReference>
<evidence type="ECO:0000256" key="6">
    <source>
        <dbReference type="RuleBase" id="RU003815"/>
    </source>
</evidence>
<dbReference type="PANTHER" id="PTHR21569">
    <property type="entry name" value="RIBOSOMAL PROTEIN S9"/>
    <property type="match status" value="1"/>
</dbReference>
<dbReference type="InterPro" id="IPR023035">
    <property type="entry name" value="Ribosomal_uS9_bac/plastid"/>
</dbReference>
<keyword evidence="2 5" id="KW-0689">Ribosomal protein</keyword>
<keyword evidence="3 5" id="KW-0687">Ribonucleoprotein</keyword>
<dbReference type="OrthoDB" id="9803965at2"/>
<evidence type="ECO:0000256" key="5">
    <source>
        <dbReference type="HAMAP-Rule" id="MF_00532"/>
    </source>
</evidence>
<reference evidence="7 8" key="1">
    <citation type="submission" date="2017-10" db="EMBL/GenBank/DDBJ databases">
        <title>The draft genome sequence of Lewinella marina KCTC 32374.</title>
        <authorList>
            <person name="Wang K."/>
        </authorList>
    </citation>
    <scope>NUCLEOTIDE SEQUENCE [LARGE SCALE GENOMIC DNA]</scope>
    <source>
        <strain evidence="7 8">MKG-38</strain>
    </source>
</reference>
<dbReference type="GO" id="GO:0006412">
    <property type="term" value="P:translation"/>
    <property type="evidence" value="ECO:0007669"/>
    <property type="project" value="UniProtKB-UniRule"/>
</dbReference>
<dbReference type="InterPro" id="IPR000754">
    <property type="entry name" value="Ribosomal_uS9"/>
</dbReference>
<dbReference type="FunFam" id="3.30.230.10:FF:000001">
    <property type="entry name" value="30S ribosomal protein S9"/>
    <property type="match status" value="1"/>
</dbReference>
<dbReference type="GO" id="GO:0022627">
    <property type="term" value="C:cytosolic small ribosomal subunit"/>
    <property type="evidence" value="ECO:0007669"/>
    <property type="project" value="TreeGrafter"/>
</dbReference>
<comment type="caution">
    <text evidence="7">The sequence shown here is derived from an EMBL/GenBank/DDBJ whole genome shotgun (WGS) entry which is preliminary data.</text>
</comment>
<dbReference type="PANTHER" id="PTHR21569:SF1">
    <property type="entry name" value="SMALL RIBOSOMAL SUBUNIT PROTEIN US9M"/>
    <property type="match status" value="1"/>
</dbReference>
<dbReference type="AlphaFoldDB" id="A0A2G0CGI6"/>
<dbReference type="GO" id="GO:0003735">
    <property type="term" value="F:structural constituent of ribosome"/>
    <property type="evidence" value="ECO:0007669"/>
    <property type="project" value="InterPro"/>
</dbReference>
<comment type="similarity">
    <text evidence="1 5 6">Belongs to the universal ribosomal protein uS9 family.</text>
</comment>
<sequence length="129" mass="14641">MEQINAIGRRKAAVARVYLMQGKGNITVNGKDYKAYFPQTHVQGKIVQPFHVIEVDNSIYDVKVNVDGGGYKGQAEAIRMAISRALVKLNEDFRSPLKSNKLLTRDARVVERKKYGKPKARKSFQFSKR</sequence>
<dbReference type="InterPro" id="IPR014721">
    <property type="entry name" value="Ribsml_uS5_D2-typ_fold_subgr"/>
</dbReference>
<evidence type="ECO:0000313" key="7">
    <source>
        <dbReference type="EMBL" id="PHK99081.1"/>
    </source>
</evidence>
<name>A0A2G0CGI6_9BACT</name>
<evidence type="ECO:0000256" key="4">
    <source>
        <dbReference type="ARBA" id="ARBA00035259"/>
    </source>
</evidence>
<keyword evidence="8" id="KW-1185">Reference proteome</keyword>
<evidence type="ECO:0000256" key="2">
    <source>
        <dbReference type="ARBA" id="ARBA00022980"/>
    </source>
</evidence>
<dbReference type="InterPro" id="IPR020574">
    <property type="entry name" value="Ribosomal_uS9_CS"/>
</dbReference>
<dbReference type="EMBL" id="PDLO01000002">
    <property type="protein sequence ID" value="PHK99081.1"/>
    <property type="molecule type" value="Genomic_DNA"/>
</dbReference>